<reference evidence="2" key="2">
    <citation type="journal article" date="2015" name="Data Brief">
        <title>Shoot transcriptome of the giant reed, Arundo donax.</title>
        <authorList>
            <person name="Barrero R.A."/>
            <person name="Guerrero F.D."/>
            <person name="Moolhuijzen P."/>
            <person name="Goolsby J.A."/>
            <person name="Tidwell J."/>
            <person name="Bellgard S.E."/>
            <person name="Bellgard M.I."/>
        </authorList>
    </citation>
    <scope>NUCLEOTIDE SEQUENCE</scope>
    <source>
        <tissue evidence="2">Shoot tissue taken approximately 20 cm above the soil surface</tissue>
    </source>
</reference>
<organism evidence="2">
    <name type="scientific">Arundo donax</name>
    <name type="common">Giant reed</name>
    <name type="synonym">Donax arundinaceus</name>
    <dbReference type="NCBI Taxonomy" id="35708"/>
    <lineage>
        <taxon>Eukaryota</taxon>
        <taxon>Viridiplantae</taxon>
        <taxon>Streptophyta</taxon>
        <taxon>Embryophyta</taxon>
        <taxon>Tracheophyta</taxon>
        <taxon>Spermatophyta</taxon>
        <taxon>Magnoliopsida</taxon>
        <taxon>Liliopsida</taxon>
        <taxon>Poales</taxon>
        <taxon>Poaceae</taxon>
        <taxon>PACMAD clade</taxon>
        <taxon>Arundinoideae</taxon>
        <taxon>Arundineae</taxon>
        <taxon>Arundo</taxon>
    </lineage>
</organism>
<reference evidence="2" key="1">
    <citation type="submission" date="2014-09" db="EMBL/GenBank/DDBJ databases">
        <authorList>
            <person name="Magalhaes I.L.F."/>
            <person name="Oliveira U."/>
            <person name="Santos F.R."/>
            <person name="Vidigal T.H.D.A."/>
            <person name="Brescovit A.D."/>
            <person name="Santos A.J."/>
        </authorList>
    </citation>
    <scope>NUCLEOTIDE SEQUENCE</scope>
    <source>
        <tissue evidence="2">Shoot tissue taken approximately 20 cm above the soil surface</tissue>
    </source>
</reference>
<dbReference type="PANTHER" id="PTHR46996:SF3">
    <property type="entry name" value="OS01G0815100 PROTEIN"/>
    <property type="match status" value="1"/>
</dbReference>
<sequence>MAPPNGRTVLIFRARCECPKGRMEVWGAPDQEVGWSTHRRLLIPWREDINELLLLLLLLHLKVLTVSTYIIVLQCSALVVSIMCVRRGIIEGRYMCHGL</sequence>
<dbReference type="AlphaFoldDB" id="A0A0A9FCY5"/>
<accession>A0A0A9FCY5</accession>
<evidence type="ECO:0000313" key="2">
    <source>
        <dbReference type="EMBL" id="JAE06088.1"/>
    </source>
</evidence>
<dbReference type="PANTHER" id="PTHR46996">
    <property type="entry name" value="OS05G0488500 PROTEIN"/>
    <property type="match status" value="1"/>
</dbReference>
<name>A0A0A9FCY5_ARUDO</name>
<feature type="transmembrane region" description="Helical" evidence="1">
    <location>
        <begin position="52"/>
        <end position="85"/>
    </location>
</feature>
<dbReference type="EMBL" id="GBRH01191808">
    <property type="protein sequence ID" value="JAE06088.1"/>
    <property type="molecule type" value="Transcribed_RNA"/>
</dbReference>
<protein>
    <submittedName>
        <fullName evidence="2">Uncharacterized protein</fullName>
    </submittedName>
</protein>
<keyword evidence="1" id="KW-0472">Membrane</keyword>
<keyword evidence="1" id="KW-1133">Transmembrane helix</keyword>
<keyword evidence="1" id="KW-0812">Transmembrane</keyword>
<proteinExistence type="predicted"/>
<evidence type="ECO:0000256" key="1">
    <source>
        <dbReference type="SAM" id="Phobius"/>
    </source>
</evidence>